<dbReference type="OrthoDB" id="5373857at2759"/>
<comment type="caution">
    <text evidence="2">The sequence shown here is derived from an EMBL/GenBank/DDBJ whole genome shotgun (WGS) entry which is preliminary data.</text>
</comment>
<gene>
    <name evidence="2" type="ORF">BOTNAR_0339g00090</name>
</gene>
<organism evidence="2 3">
    <name type="scientific">Botryotinia narcissicola</name>
    <dbReference type="NCBI Taxonomy" id="278944"/>
    <lineage>
        <taxon>Eukaryota</taxon>
        <taxon>Fungi</taxon>
        <taxon>Dikarya</taxon>
        <taxon>Ascomycota</taxon>
        <taxon>Pezizomycotina</taxon>
        <taxon>Leotiomycetes</taxon>
        <taxon>Helotiales</taxon>
        <taxon>Sclerotiniaceae</taxon>
        <taxon>Botryotinia</taxon>
    </lineage>
</organism>
<feature type="compositionally biased region" description="Basic and acidic residues" evidence="1">
    <location>
        <begin position="69"/>
        <end position="79"/>
    </location>
</feature>
<evidence type="ECO:0000313" key="2">
    <source>
        <dbReference type="EMBL" id="TGO51961.1"/>
    </source>
</evidence>
<evidence type="ECO:0000256" key="1">
    <source>
        <dbReference type="SAM" id="MobiDB-lite"/>
    </source>
</evidence>
<evidence type="ECO:0000313" key="3">
    <source>
        <dbReference type="Proteomes" id="UP000297452"/>
    </source>
</evidence>
<dbReference type="AlphaFoldDB" id="A0A4Z1HSU7"/>
<sequence length="125" mass="13163">MSNSNDHSHDDMKSTSALSDLLPSFKTPGESAYSRAGATNNHTPGHASALGSQSQKPGSEVAQGVGSEKFSEGFSDQRVEGEDGWGLLSWKRESGGGLVMGGIYGVGCGCWVKYFWANSRGEGMK</sequence>
<proteinExistence type="predicted"/>
<dbReference type="EMBL" id="PQXJ01000339">
    <property type="protein sequence ID" value="TGO51961.1"/>
    <property type="molecule type" value="Genomic_DNA"/>
</dbReference>
<feature type="region of interest" description="Disordered" evidence="1">
    <location>
        <begin position="1"/>
        <end position="79"/>
    </location>
</feature>
<dbReference type="Proteomes" id="UP000297452">
    <property type="component" value="Unassembled WGS sequence"/>
</dbReference>
<accession>A0A4Z1HSU7</accession>
<feature type="compositionally biased region" description="Basic and acidic residues" evidence="1">
    <location>
        <begin position="1"/>
        <end position="13"/>
    </location>
</feature>
<protein>
    <submittedName>
        <fullName evidence="2">Uncharacterized protein</fullName>
    </submittedName>
</protein>
<keyword evidence="3" id="KW-1185">Reference proteome</keyword>
<name>A0A4Z1HSU7_9HELO</name>
<reference evidence="2 3" key="1">
    <citation type="submission" date="2017-12" db="EMBL/GenBank/DDBJ databases">
        <title>Comparative genomics of Botrytis spp.</title>
        <authorList>
            <person name="Valero-Jimenez C.A."/>
            <person name="Tapia P."/>
            <person name="Veloso J."/>
            <person name="Silva-Moreno E."/>
            <person name="Staats M."/>
            <person name="Valdes J.H."/>
            <person name="Van Kan J.A.L."/>
        </authorList>
    </citation>
    <scope>NUCLEOTIDE SEQUENCE [LARGE SCALE GENOMIC DNA]</scope>
    <source>
        <strain evidence="2 3">MUCL2120</strain>
    </source>
</reference>